<dbReference type="AlphaFoldDB" id="V5WFB4"/>
<dbReference type="Proteomes" id="UP000018680">
    <property type="component" value="Chromosome"/>
</dbReference>
<keyword evidence="2" id="KW-1185">Reference proteome</keyword>
<dbReference type="KEGG" id="slr:L21SP2_0910"/>
<protein>
    <recommendedName>
        <fullName evidence="3">SH3b domain-containing protein</fullName>
    </recommendedName>
</protein>
<proteinExistence type="predicted"/>
<evidence type="ECO:0000313" key="1">
    <source>
        <dbReference type="EMBL" id="AHC14330.1"/>
    </source>
</evidence>
<evidence type="ECO:0008006" key="3">
    <source>
        <dbReference type="Google" id="ProtNLM"/>
    </source>
</evidence>
<gene>
    <name evidence="1" type="ORF">L21SP2_0910</name>
</gene>
<name>V5WFB4_9SPIO</name>
<dbReference type="STRING" id="1307761.L21SP2_0910"/>
<reference evidence="1 2" key="1">
    <citation type="journal article" date="2015" name="Stand. Genomic Sci.">
        <title>Complete genome sequence and description of Salinispira pacifica gen. nov., sp. nov., a novel spirochaete isolated form a hypersaline microbial mat.</title>
        <authorList>
            <person name="Ben Hania W."/>
            <person name="Joseph M."/>
            <person name="Schumann P."/>
            <person name="Bunk B."/>
            <person name="Fiebig A."/>
            <person name="Sproer C."/>
            <person name="Klenk H.P."/>
            <person name="Fardeau M.L."/>
            <person name="Spring S."/>
        </authorList>
    </citation>
    <scope>NUCLEOTIDE SEQUENCE [LARGE SCALE GENOMIC DNA]</scope>
    <source>
        <strain evidence="1 2">L21-RPul-D2</strain>
    </source>
</reference>
<evidence type="ECO:0000313" key="2">
    <source>
        <dbReference type="Proteomes" id="UP000018680"/>
    </source>
</evidence>
<sequence>MQAVKVFQRISVFMMILSILLILGSCSEEKIPELSLPPTPVLSLRQDWAVIRFSYLPLYTEASIESEVAGLARQGDVHELLEQSLETELLYSRQDYWYKIALNDDHGEHSSAWAFAAGLEFYSSRDEALNASGRMAETQGF</sequence>
<dbReference type="eggNOG" id="COG3103">
    <property type="taxonomic scope" value="Bacteria"/>
</dbReference>
<dbReference type="EMBL" id="CP006939">
    <property type="protein sequence ID" value="AHC14330.1"/>
    <property type="molecule type" value="Genomic_DNA"/>
</dbReference>
<accession>V5WFB4</accession>
<dbReference type="PROSITE" id="PS51257">
    <property type="entry name" value="PROKAR_LIPOPROTEIN"/>
    <property type="match status" value="1"/>
</dbReference>
<organism evidence="1 2">
    <name type="scientific">Salinispira pacifica</name>
    <dbReference type="NCBI Taxonomy" id="1307761"/>
    <lineage>
        <taxon>Bacteria</taxon>
        <taxon>Pseudomonadati</taxon>
        <taxon>Spirochaetota</taxon>
        <taxon>Spirochaetia</taxon>
        <taxon>Spirochaetales</taxon>
        <taxon>Spirochaetaceae</taxon>
        <taxon>Salinispira</taxon>
    </lineage>
</organism>
<dbReference type="HOGENOM" id="CLU_1823957_0_0_12"/>